<accession>A0A8J6LAF8</accession>
<reference evidence="2" key="2">
    <citation type="submission" date="2021-08" db="EMBL/GenBank/DDBJ databases">
        <authorList>
            <person name="Eriksson T."/>
        </authorList>
    </citation>
    <scope>NUCLEOTIDE SEQUENCE</scope>
    <source>
        <strain evidence="2">Stoneville</strain>
        <tissue evidence="2">Whole head</tissue>
    </source>
</reference>
<protein>
    <submittedName>
        <fullName evidence="2">Uncharacterized protein</fullName>
    </submittedName>
</protein>
<gene>
    <name evidence="2" type="ORF">GEV33_008071</name>
</gene>
<organism evidence="2 3">
    <name type="scientific">Tenebrio molitor</name>
    <name type="common">Yellow mealworm beetle</name>
    <dbReference type="NCBI Taxonomy" id="7067"/>
    <lineage>
        <taxon>Eukaryota</taxon>
        <taxon>Metazoa</taxon>
        <taxon>Ecdysozoa</taxon>
        <taxon>Arthropoda</taxon>
        <taxon>Hexapoda</taxon>
        <taxon>Insecta</taxon>
        <taxon>Pterygota</taxon>
        <taxon>Neoptera</taxon>
        <taxon>Endopterygota</taxon>
        <taxon>Coleoptera</taxon>
        <taxon>Polyphaga</taxon>
        <taxon>Cucujiformia</taxon>
        <taxon>Tenebrionidae</taxon>
        <taxon>Tenebrio</taxon>
    </lineage>
</organism>
<feature type="compositionally biased region" description="Low complexity" evidence="1">
    <location>
        <begin position="367"/>
        <end position="378"/>
    </location>
</feature>
<dbReference type="Proteomes" id="UP000719412">
    <property type="component" value="Unassembled WGS sequence"/>
</dbReference>
<keyword evidence="3" id="KW-1185">Reference proteome</keyword>
<dbReference type="EMBL" id="JABDTM020023995">
    <property type="protein sequence ID" value="KAH0814719.1"/>
    <property type="molecule type" value="Genomic_DNA"/>
</dbReference>
<comment type="caution">
    <text evidence="2">The sequence shown here is derived from an EMBL/GenBank/DDBJ whole genome shotgun (WGS) entry which is preliminary data.</text>
</comment>
<evidence type="ECO:0000256" key="1">
    <source>
        <dbReference type="SAM" id="MobiDB-lite"/>
    </source>
</evidence>
<sequence>MLRAPTPTPERRLAKVLNLEEVGIYASENKQRAQRASDISSELKAELLNCFGEDKEVSGVWECRESDSSSVPRARSVLLACTHHEQRRHLAAHTLTRRTGGNLEKNVPASEFIRFGDLFELGVEGVAFPRDEATWWVQRREGDQVRCGLSEDRYVSRGLIEQEEGSLTAPDHEWVMNVPRIPSATMAPTERFWCAEHSGYPELYKEDICICLCRVYVISYRVCPFASRGTAPLGFPVDGDCSIGVRSDEKRILTVTDITKLSDICHPPGSAAALSAPLAPSAPSAPLARCSQSRRGRGCPSQIRQITLLNNHCIFQYRRSQVLHVSHRTGTIIVPLNPEMIGQLPQRKSRYIHMLNEAQGMSSRADPSSGPGARSSSPTKNALNQGVCRLKTNAIFLSSLYKRGFFGGRAGGGCEPKLLLTGSDEKSRAQIKIAS</sequence>
<reference evidence="2" key="1">
    <citation type="journal article" date="2020" name="J Insects Food Feed">
        <title>The yellow mealworm (Tenebrio molitor) genome: a resource for the emerging insects as food and feed industry.</title>
        <authorList>
            <person name="Eriksson T."/>
            <person name="Andere A."/>
            <person name="Kelstrup H."/>
            <person name="Emery V."/>
            <person name="Picard C."/>
        </authorList>
    </citation>
    <scope>NUCLEOTIDE SEQUENCE</scope>
    <source>
        <strain evidence="2">Stoneville</strain>
        <tissue evidence="2">Whole head</tissue>
    </source>
</reference>
<proteinExistence type="predicted"/>
<feature type="region of interest" description="Disordered" evidence="1">
    <location>
        <begin position="360"/>
        <end position="381"/>
    </location>
</feature>
<name>A0A8J6LAF8_TENMO</name>
<evidence type="ECO:0000313" key="3">
    <source>
        <dbReference type="Proteomes" id="UP000719412"/>
    </source>
</evidence>
<dbReference type="AlphaFoldDB" id="A0A8J6LAF8"/>
<evidence type="ECO:0000313" key="2">
    <source>
        <dbReference type="EMBL" id="KAH0814719.1"/>
    </source>
</evidence>